<dbReference type="SUPFAM" id="SSF52266">
    <property type="entry name" value="SGNH hydrolase"/>
    <property type="match status" value="1"/>
</dbReference>
<evidence type="ECO:0000313" key="2">
    <source>
        <dbReference type="EMBL" id="MDO2408585.1"/>
    </source>
</evidence>
<comment type="caution">
    <text evidence="2">The sequence shown here is derived from an EMBL/GenBank/DDBJ whole genome shotgun (WGS) entry which is preliminary data.</text>
</comment>
<dbReference type="Pfam" id="PF04311">
    <property type="entry name" value="DUF459"/>
    <property type="match status" value="1"/>
</dbReference>
<proteinExistence type="predicted"/>
<dbReference type="PANTHER" id="PTHR30383">
    <property type="entry name" value="THIOESTERASE 1/PROTEASE 1/LYSOPHOSPHOLIPASE L1"/>
    <property type="match status" value="1"/>
</dbReference>
<dbReference type="Proteomes" id="UP001171111">
    <property type="component" value="Unassembled WGS sequence"/>
</dbReference>
<dbReference type="RefSeq" id="WP_302243301.1">
    <property type="nucleotide sequence ID" value="NZ_JAULJQ010000001.1"/>
</dbReference>
<dbReference type="PANTHER" id="PTHR30383:SF24">
    <property type="entry name" value="THIOESTERASE 1_PROTEASE 1_LYSOPHOSPHOLIPASE L1"/>
    <property type="match status" value="1"/>
</dbReference>
<keyword evidence="1" id="KW-0472">Membrane</keyword>
<evidence type="ECO:0000256" key="1">
    <source>
        <dbReference type="SAM" id="Phobius"/>
    </source>
</evidence>
<evidence type="ECO:0008006" key="4">
    <source>
        <dbReference type="Google" id="ProtNLM"/>
    </source>
</evidence>
<dbReference type="EMBL" id="JAULJQ010000001">
    <property type="protein sequence ID" value="MDO2408585.1"/>
    <property type="molecule type" value="Genomic_DNA"/>
</dbReference>
<dbReference type="InterPro" id="IPR036514">
    <property type="entry name" value="SGNH_hydro_sf"/>
</dbReference>
<dbReference type="Gene3D" id="3.40.50.1110">
    <property type="entry name" value="SGNH hydrolase"/>
    <property type="match status" value="1"/>
</dbReference>
<keyword evidence="1" id="KW-0812">Transmembrane</keyword>
<keyword evidence="3" id="KW-1185">Reference proteome</keyword>
<accession>A0ABT8T5H7</accession>
<protein>
    <recommendedName>
        <fullName evidence="4">DUF459 domain-containing protein</fullName>
    </recommendedName>
</protein>
<sequence>MFRFILVNILMLVVLVFFTQNSLIFYIEQRFHSSFGLDELLKGSAFSKGAEIFRAFGVFVDTSANVILENNSQSADAAVFETNEQNDSEANITNDIMPFDDNITINIRASAQISDENASADTVMIEQSSDDKIVLKQGDSVLITGDSMMQYIGMIARQNYPKLGLKVLDLSKQSTGLLYKKSHNWAQVIKDTLAKNQDIKLLVMLTGANDPWGRSINGKFYELNSSEWREFYARRVDEIYKIAKASNVKVLWLSLPCMQKTDYAKKIELLNEIYKSVSEQNGQIFINTSEYLCQNDEYKTHIDIAGKRSKIRQDDGIHISKIGSQILADEILKRIEIE</sequence>
<dbReference type="InterPro" id="IPR051532">
    <property type="entry name" value="Ester_Hydrolysis_Enzymes"/>
</dbReference>
<dbReference type="InterPro" id="IPR007407">
    <property type="entry name" value="DUF459"/>
</dbReference>
<gene>
    <name evidence="2" type="ORF">Q2362_00540</name>
</gene>
<feature type="transmembrane region" description="Helical" evidence="1">
    <location>
        <begin position="6"/>
        <end position="27"/>
    </location>
</feature>
<reference evidence="2 3" key="1">
    <citation type="submission" date="2023-06" db="EMBL/GenBank/DDBJ databases">
        <title>Campylobacter magnum sp. nov., isolated from cecal contents of domestic pigs (Sus scrofa domesticus).</title>
        <authorList>
            <person name="Papic B."/>
            <person name="Gruntar I."/>
        </authorList>
    </citation>
    <scope>NUCLEOTIDE SEQUENCE [LARGE SCALE GENOMIC DNA]</scope>
    <source>
        <strain evidence="3">34484-21</strain>
    </source>
</reference>
<organism evidence="2 3">
    <name type="scientific">Campylobacter magnus</name>
    <dbReference type="NCBI Taxonomy" id="3026462"/>
    <lineage>
        <taxon>Bacteria</taxon>
        <taxon>Pseudomonadati</taxon>
        <taxon>Campylobacterota</taxon>
        <taxon>Epsilonproteobacteria</taxon>
        <taxon>Campylobacterales</taxon>
        <taxon>Campylobacteraceae</taxon>
        <taxon>Campylobacter</taxon>
    </lineage>
</organism>
<name>A0ABT8T5H7_9BACT</name>
<keyword evidence="1" id="KW-1133">Transmembrane helix</keyword>
<evidence type="ECO:0000313" key="3">
    <source>
        <dbReference type="Proteomes" id="UP001171111"/>
    </source>
</evidence>